<gene>
    <name evidence="2" type="ORF">ACFF45_15060</name>
</gene>
<feature type="transmembrane region" description="Helical" evidence="1">
    <location>
        <begin position="387"/>
        <end position="407"/>
    </location>
</feature>
<accession>A0ABV5N122</accession>
<dbReference type="InterPro" id="IPR047724">
    <property type="entry name" value="Streptophobe"/>
</dbReference>
<feature type="transmembrane region" description="Helical" evidence="1">
    <location>
        <begin position="175"/>
        <end position="192"/>
    </location>
</feature>
<feature type="transmembrane region" description="Helical" evidence="1">
    <location>
        <begin position="117"/>
        <end position="138"/>
    </location>
</feature>
<dbReference type="RefSeq" id="WP_381346523.1">
    <property type="nucleotide sequence ID" value="NZ_JBHMCY010000024.1"/>
</dbReference>
<dbReference type="NCBIfam" id="NF038391">
    <property type="entry name" value="streptophobe"/>
    <property type="match status" value="1"/>
</dbReference>
<organism evidence="2 3">
    <name type="scientific">Streptomyces cinereospinus</name>
    <dbReference type="NCBI Taxonomy" id="285561"/>
    <lineage>
        <taxon>Bacteria</taxon>
        <taxon>Bacillati</taxon>
        <taxon>Actinomycetota</taxon>
        <taxon>Actinomycetes</taxon>
        <taxon>Kitasatosporales</taxon>
        <taxon>Streptomycetaceae</taxon>
        <taxon>Streptomyces</taxon>
    </lineage>
</organism>
<evidence type="ECO:0000313" key="3">
    <source>
        <dbReference type="Proteomes" id="UP001589709"/>
    </source>
</evidence>
<feature type="transmembrane region" description="Helical" evidence="1">
    <location>
        <begin position="83"/>
        <end position="105"/>
    </location>
</feature>
<dbReference type="EMBL" id="JBHMCY010000024">
    <property type="protein sequence ID" value="MFB9463990.1"/>
    <property type="molecule type" value="Genomic_DNA"/>
</dbReference>
<name>A0ABV5N122_9ACTN</name>
<reference evidence="2 3" key="1">
    <citation type="submission" date="2024-09" db="EMBL/GenBank/DDBJ databases">
        <authorList>
            <person name="Sun Q."/>
            <person name="Mori K."/>
        </authorList>
    </citation>
    <scope>NUCLEOTIDE SEQUENCE [LARGE SCALE GENOMIC DNA]</scope>
    <source>
        <strain evidence="2 3">JCM 6917</strain>
    </source>
</reference>
<feature type="transmembrane region" description="Helical" evidence="1">
    <location>
        <begin position="246"/>
        <end position="267"/>
    </location>
</feature>
<evidence type="ECO:0000313" key="2">
    <source>
        <dbReference type="EMBL" id="MFB9463990.1"/>
    </source>
</evidence>
<feature type="transmembrane region" description="Helical" evidence="1">
    <location>
        <begin position="307"/>
        <end position="327"/>
    </location>
</feature>
<proteinExistence type="predicted"/>
<keyword evidence="1" id="KW-1133">Transmembrane helix</keyword>
<dbReference type="Proteomes" id="UP001589709">
    <property type="component" value="Unassembled WGS sequence"/>
</dbReference>
<keyword evidence="3" id="KW-1185">Reference proteome</keyword>
<feature type="transmembrane region" description="Helical" evidence="1">
    <location>
        <begin position="339"/>
        <end position="361"/>
    </location>
</feature>
<feature type="transmembrane region" description="Helical" evidence="1">
    <location>
        <begin position="50"/>
        <end position="71"/>
    </location>
</feature>
<sequence>MSARTPSGQAPSRRGWAQALVVASAGLIAMVAVAALGLWAAGAADLPDGAFARVVAATVVTSVGGVVQFSGEAGGLAGTTAELTVIPLSVTLAGALVTAAGFLRPLRHRAPAGPGELGAWAGRVAVLWLLGLLGLALAARQTFRISLGDSAVRDIADLFGVTPEVGFTTDVPSSLLLGLLWLAGVLALALLVSRAAPLPGRLERLREPARPAASAMVALLLAYVGLGLVVGLVVAGRGQPADTFAVLLLGLPNLAWLGLTLGLGATWDGRVEGPFALPVPPALDQVLRSSEVQALNVGTLAGHDGRWWWLVAVAVVLVAAAAFGAAVRAPAGTRLWRHAAHMAVALALTVLMICLTCRVSASYGLSVLGIGDLGGDLAGELFLRPRLWSALGLAVLWGAAAGLLGGLPARAVRRRGAGPRT</sequence>
<keyword evidence="1" id="KW-0812">Transmembrane</keyword>
<comment type="caution">
    <text evidence="2">The sequence shown here is derived from an EMBL/GenBank/DDBJ whole genome shotgun (WGS) entry which is preliminary data.</text>
</comment>
<feature type="transmembrane region" description="Helical" evidence="1">
    <location>
        <begin position="20"/>
        <end position="44"/>
    </location>
</feature>
<keyword evidence="1" id="KW-0472">Membrane</keyword>
<protein>
    <submittedName>
        <fullName evidence="2">Streptophobe family protein</fullName>
    </submittedName>
</protein>
<feature type="transmembrane region" description="Helical" evidence="1">
    <location>
        <begin position="212"/>
        <end position="234"/>
    </location>
</feature>
<evidence type="ECO:0000256" key="1">
    <source>
        <dbReference type="SAM" id="Phobius"/>
    </source>
</evidence>